<feature type="domain" description="C2" evidence="13">
    <location>
        <begin position="897"/>
        <end position="1032"/>
    </location>
</feature>
<evidence type="ECO:0000313" key="15">
    <source>
        <dbReference type="EnsemblPlants" id="AUR62020142-RA:cds"/>
    </source>
</evidence>
<proteinExistence type="predicted"/>
<dbReference type="Gene3D" id="2.60.40.150">
    <property type="entry name" value="C2 domain"/>
    <property type="match status" value="2"/>
</dbReference>
<dbReference type="Pfam" id="PF00388">
    <property type="entry name" value="PI-PLC-X"/>
    <property type="match status" value="2"/>
</dbReference>
<dbReference type="SUPFAM" id="SSF47473">
    <property type="entry name" value="EF-hand"/>
    <property type="match status" value="1"/>
</dbReference>
<dbReference type="Gene3D" id="1.10.238.10">
    <property type="entry name" value="EF-hand"/>
    <property type="match status" value="1"/>
</dbReference>
<dbReference type="GO" id="GO:0005886">
    <property type="term" value="C:plasma membrane"/>
    <property type="evidence" value="ECO:0007669"/>
    <property type="project" value="UniProtKB-SubCell"/>
</dbReference>
<dbReference type="PROSITE" id="PS50008">
    <property type="entry name" value="PIPLC_Y_DOMAIN"/>
    <property type="match status" value="2"/>
</dbReference>
<dbReference type="AlphaFoldDB" id="A0A803LXE1"/>
<dbReference type="SUPFAM" id="SSF49562">
    <property type="entry name" value="C2 domain (Calcium/lipid-binding domain, CaLB)"/>
    <property type="match status" value="2"/>
</dbReference>
<dbReference type="InterPro" id="IPR001711">
    <property type="entry name" value="PLipase_C_Pinositol-sp_Y"/>
</dbReference>
<evidence type="ECO:0000259" key="13">
    <source>
        <dbReference type="PROSITE" id="PS50004"/>
    </source>
</evidence>
<dbReference type="GO" id="GO:0051209">
    <property type="term" value="P:release of sequestered calcium ion into cytosol"/>
    <property type="evidence" value="ECO:0007669"/>
    <property type="project" value="TreeGrafter"/>
</dbReference>
<dbReference type="SMART" id="SM00148">
    <property type="entry name" value="PLCXc"/>
    <property type="match status" value="1"/>
</dbReference>
<dbReference type="InterPro" id="IPR035892">
    <property type="entry name" value="C2_domain_sf"/>
</dbReference>
<dbReference type="InterPro" id="IPR015359">
    <property type="entry name" value="PLC_EF-hand-like"/>
</dbReference>
<dbReference type="Pfam" id="PF00387">
    <property type="entry name" value="PI-PLC-Y"/>
    <property type="match status" value="2"/>
</dbReference>
<dbReference type="SMART" id="SM00239">
    <property type="entry name" value="C2"/>
    <property type="match status" value="2"/>
</dbReference>
<dbReference type="GO" id="GO:0004435">
    <property type="term" value="F:phosphatidylinositol-4,5-bisphosphate phospholipase C activity"/>
    <property type="evidence" value="ECO:0007669"/>
    <property type="project" value="UniProtKB-EC"/>
</dbReference>
<evidence type="ECO:0000256" key="1">
    <source>
        <dbReference type="ARBA" id="ARBA00001195"/>
    </source>
</evidence>
<evidence type="ECO:0000256" key="7">
    <source>
        <dbReference type="ARBA" id="ARBA00022963"/>
    </source>
</evidence>
<dbReference type="FunFam" id="2.60.40.150:FF:000060">
    <property type="entry name" value="Phosphoinositide phospholipase C"/>
    <property type="match status" value="2"/>
</dbReference>
<dbReference type="InterPro" id="IPR017946">
    <property type="entry name" value="PLC-like_Pdiesterase_TIM-brl"/>
</dbReference>
<dbReference type="InterPro" id="IPR000008">
    <property type="entry name" value="C2_dom"/>
</dbReference>
<dbReference type="PROSITE" id="PS50004">
    <property type="entry name" value="C2"/>
    <property type="match status" value="2"/>
</dbReference>
<evidence type="ECO:0000256" key="8">
    <source>
        <dbReference type="ARBA" id="ARBA00023098"/>
    </source>
</evidence>
<dbReference type="EnsemblPlants" id="AUR62020142-RA">
    <property type="protein sequence ID" value="AUR62020142-RA:cds"/>
    <property type="gene ID" value="AUR62020142"/>
</dbReference>
<dbReference type="InterPro" id="IPR001192">
    <property type="entry name" value="PI-PLC_fam"/>
</dbReference>
<evidence type="ECO:0000256" key="2">
    <source>
        <dbReference type="ARBA" id="ARBA00001913"/>
    </source>
</evidence>
<dbReference type="InterPro" id="IPR011992">
    <property type="entry name" value="EF-hand-dom_pair"/>
</dbReference>
<keyword evidence="16" id="KW-1185">Reference proteome</keyword>
<keyword evidence="7 11" id="KW-0442">Lipid degradation</keyword>
<evidence type="ECO:0000256" key="11">
    <source>
        <dbReference type="RuleBase" id="RU361133"/>
    </source>
</evidence>
<name>A0A803LXE1_CHEQI</name>
<keyword evidence="8 11" id="KW-0443">Lipid metabolism</keyword>
<keyword evidence="10" id="KW-0807">Transducer</keyword>
<protein>
    <recommendedName>
        <fullName evidence="4 11">Phosphoinositide phospholipase C</fullName>
        <ecNumber evidence="4 11">3.1.4.11</ecNumber>
    </recommendedName>
</protein>
<feature type="region of interest" description="Disordered" evidence="12">
    <location>
        <begin position="664"/>
        <end position="691"/>
    </location>
</feature>
<dbReference type="PRINTS" id="PR00390">
    <property type="entry name" value="PHPHLIPASEC"/>
</dbReference>
<sequence>MSKQAYEFCFCYRRMFKLRMAEPPEDVVNLFNEYSDNGVMTVEILHKFLVDFQGEEKATLEHAQAIFNSLKHHHVFHRRGLNLDAFFRYLFGDLNPPLAPLGVHHDMNAPLAHYFLYTGHNSYLTGNQLSSASSIEPIIKALRSGVRVIELDLWPNSKRNDVEVYHGGTMTSPVELIKCLEAIKENAFYASDYPVIITFEDHLDSFLQAKVAQEKFPSPEYLKRKILISTNPPKESGDNLKEEEPNEHKIKDFNDISVLTLGDTGESRHSIKDDAQIQRKGGLENLLKGDSKRVARLSLKEQKLEYAVRTRATDIIRFTQKNLLRVYPKGTRILSSNYDPFIGWAHGAQMVAFNMQGYGKYLWMMQGMFRANGGCGYVKKPDFLLNCGPNNEVFEPSIRRKAKKTLKVKLYMGDGWHLDFHHKHFNQYSPPDFFAKLHVLGVPGDKKKVKTMPIVDQWVPLWNEEFEFPLTVPELALLRIEVRDYNMSRRHDFGGQTCLPVSELQTGIRAIPLYNKKGEKYKRWFKSHWPSSPPDDVTNLFNEYKEHDSDKIRIPKLAEYLEKHQDVAKKDAVKRAQKIVASRKFKGFANCRRTSLSRKGFFAYLLSSKNHPLVKKEFDEKAKFVHYFVYTSHGSYLKRNKSKNPIKSAAEDLKTITMLSFPRKYHRGGSKSNSAGDGEPSNNKDKKEQEKFRNSITAIKKALLMDIRVIELDVWLNSDKKGINVSHPRIQRQPHSSSITVENCLETISENAFVTSEFPLIIILVQQFESDPSDDLQKAIKEDKKGYIYNYNKKPENNKGILRLTENEIESAISTEYTSLSDQIKTSLTQKELLAVYPNSDDPAVFTKNFDPLIGWTRGAQMVAINPQDFDKHLWVMQGLFRAQLGQDSKKPTGYVKKPEILLNNKIFDPTEWRPVKTILKVKVYLGTGWHLDFDSEEKDFESDNSPPDFFTAVEIVGVPVDEAREKTVPIMDQWVPVWNQEFKFPLTVPELAMLLIEVKEFDTDRTHDFGGQTCLPVWLLRSGIRSVPLYDKKGKLHKNARLLMRFEFN</sequence>
<dbReference type="Proteomes" id="UP000596660">
    <property type="component" value="Unplaced"/>
</dbReference>
<dbReference type="PANTHER" id="PTHR10336:SF105">
    <property type="entry name" value="PHOSPHOINOSITIDE PHOSPHOLIPASE C 1"/>
    <property type="match status" value="1"/>
</dbReference>
<keyword evidence="6 11" id="KW-0378">Hydrolase</keyword>
<evidence type="ECO:0000256" key="6">
    <source>
        <dbReference type="ARBA" id="ARBA00022801"/>
    </source>
</evidence>
<feature type="compositionally biased region" description="Basic and acidic residues" evidence="12">
    <location>
        <begin position="682"/>
        <end position="691"/>
    </location>
</feature>
<evidence type="ECO:0000256" key="5">
    <source>
        <dbReference type="ARBA" id="ARBA00022475"/>
    </source>
</evidence>
<evidence type="ECO:0000259" key="14">
    <source>
        <dbReference type="PROSITE" id="PS50008"/>
    </source>
</evidence>
<feature type="domain" description="PI-PLC Y-box" evidence="14">
    <location>
        <begin position="847"/>
        <end position="902"/>
    </location>
</feature>
<comment type="cofactor">
    <cofactor evidence="2">
        <name>Ca(2+)</name>
        <dbReference type="ChEBI" id="CHEBI:29108"/>
    </cofactor>
</comment>
<dbReference type="GO" id="GO:0006950">
    <property type="term" value="P:response to stress"/>
    <property type="evidence" value="ECO:0007669"/>
    <property type="project" value="UniProtKB-ARBA"/>
</dbReference>
<dbReference type="SUPFAM" id="SSF51695">
    <property type="entry name" value="PLC-like phosphodiesterases"/>
    <property type="match status" value="2"/>
</dbReference>
<keyword evidence="9" id="KW-0472">Membrane</keyword>
<dbReference type="SMART" id="SM00149">
    <property type="entry name" value="PLCYc"/>
    <property type="match status" value="2"/>
</dbReference>
<reference evidence="15" key="1">
    <citation type="journal article" date="2017" name="Nature">
        <title>The genome of Chenopodium quinoa.</title>
        <authorList>
            <person name="Jarvis D.E."/>
            <person name="Ho Y.S."/>
            <person name="Lightfoot D.J."/>
            <person name="Schmoeckel S.M."/>
            <person name="Li B."/>
            <person name="Borm T.J.A."/>
            <person name="Ohyanagi H."/>
            <person name="Mineta K."/>
            <person name="Michell C.T."/>
            <person name="Saber N."/>
            <person name="Kharbatia N.M."/>
            <person name="Rupper R.R."/>
            <person name="Sharp A.R."/>
            <person name="Dally N."/>
            <person name="Boughton B.A."/>
            <person name="Woo Y.H."/>
            <person name="Gao G."/>
            <person name="Schijlen E.G.W.M."/>
            <person name="Guo X."/>
            <person name="Momin A.A."/>
            <person name="Negrao S."/>
            <person name="Al-Babili S."/>
            <person name="Gehring C."/>
            <person name="Roessner U."/>
            <person name="Jung C."/>
            <person name="Murphy K."/>
            <person name="Arold S.T."/>
            <person name="Gojobori T."/>
            <person name="van der Linden C.G."/>
            <person name="van Loo E.N."/>
            <person name="Jellen E.N."/>
            <person name="Maughan P.J."/>
            <person name="Tester M."/>
        </authorList>
    </citation>
    <scope>NUCLEOTIDE SEQUENCE [LARGE SCALE GENOMIC DNA]</scope>
    <source>
        <strain evidence="15">cv. PI 614886</strain>
    </source>
</reference>
<feature type="domain" description="C2" evidence="13">
    <location>
        <begin position="386"/>
        <end position="515"/>
    </location>
</feature>
<dbReference type="CDD" id="cd00275">
    <property type="entry name" value="C2_PLC_like"/>
    <property type="match status" value="2"/>
</dbReference>
<feature type="domain" description="PI-PLC Y-box" evidence="14">
    <location>
        <begin position="298"/>
        <end position="384"/>
    </location>
</feature>
<evidence type="ECO:0000256" key="4">
    <source>
        <dbReference type="ARBA" id="ARBA00012368"/>
    </source>
</evidence>
<dbReference type="EC" id="3.1.4.11" evidence="4 11"/>
<keyword evidence="5" id="KW-1003">Cell membrane</keyword>
<organism evidence="15 16">
    <name type="scientific">Chenopodium quinoa</name>
    <name type="common">Quinoa</name>
    <dbReference type="NCBI Taxonomy" id="63459"/>
    <lineage>
        <taxon>Eukaryota</taxon>
        <taxon>Viridiplantae</taxon>
        <taxon>Streptophyta</taxon>
        <taxon>Embryophyta</taxon>
        <taxon>Tracheophyta</taxon>
        <taxon>Spermatophyta</taxon>
        <taxon>Magnoliopsida</taxon>
        <taxon>eudicotyledons</taxon>
        <taxon>Gunneridae</taxon>
        <taxon>Pentapetalae</taxon>
        <taxon>Caryophyllales</taxon>
        <taxon>Chenopodiaceae</taxon>
        <taxon>Chenopodioideae</taxon>
        <taxon>Atripliceae</taxon>
        <taxon>Chenopodium</taxon>
    </lineage>
</organism>
<dbReference type="GO" id="GO:0048015">
    <property type="term" value="P:phosphatidylinositol-mediated signaling"/>
    <property type="evidence" value="ECO:0007669"/>
    <property type="project" value="TreeGrafter"/>
</dbReference>
<evidence type="ECO:0000313" key="16">
    <source>
        <dbReference type="Proteomes" id="UP000596660"/>
    </source>
</evidence>
<evidence type="ECO:0000256" key="3">
    <source>
        <dbReference type="ARBA" id="ARBA00004202"/>
    </source>
</evidence>
<evidence type="ECO:0000256" key="12">
    <source>
        <dbReference type="SAM" id="MobiDB-lite"/>
    </source>
</evidence>
<dbReference type="Pfam" id="PF09279">
    <property type="entry name" value="EF-hand_like"/>
    <property type="match status" value="1"/>
</dbReference>
<dbReference type="OMA" id="CASEYPL"/>
<reference evidence="15" key="2">
    <citation type="submission" date="2021-03" db="UniProtKB">
        <authorList>
            <consortium name="EnsemblPlants"/>
        </authorList>
    </citation>
    <scope>IDENTIFICATION</scope>
</reference>
<dbReference type="PANTHER" id="PTHR10336">
    <property type="entry name" value="PHOSPHOINOSITIDE-SPECIFIC PHOSPHOLIPASE C FAMILY PROTEIN"/>
    <property type="match status" value="1"/>
</dbReference>
<evidence type="ECO:0000256" key="10">
    <source>
        <dbReference type="ARBA" id="ARBA00023224"/>
    </source>
</evidence>
<dbReference type="GO" id="GO:0016042">
    <property type="term" value="P:lipid catabolic process"/>
    <property type="evidence" value="ECO:0007669"/>
    <property type="project" value="UniProtKB-KW"/>
</dbReference>
<evidence type="ECO:0000256" key="9">
    <source>
        <dbReference type="ARBA" id="ARBA00023136"/>
    </source>
</evidence>
<accession>A0A803LXE1</accession>
<comment type="catalytic activity">
    <reaction evidence="1 11">
        <text>a 1,2-diacyl-sn-glycero-3-phospho-(1D-myo-inositol-4,5-bisphosphate) + H2O = 1D-myo-inositol 1,4,5-trisphosphate + a 1,2-diacyl-sn-glycerol + H(+)</text>
        <dbReference type="Rhea" id="RHEA:33179"/>
        <dbReference type="ChEBI" id="CHEBI:15377"/>
        <dbReference type="ChEBI" id="CHEBI:15378"/>
        <dbReference type="ChEBI" id="CHEBI:17815"/>
        <dbReference type="ChEBI" id="CHEBI:58456"/>
        <dbReference type="ChEBI" id="CHEBI:203600"/>
        <dbReference type="EC" id="3.1.4.11"/>
    </reaction>
</comment>
<dbReference type="Pfam" id="PF00168">
    <property type="entry name" value="C2"/>
    <property type="match status" value="2"/>
</dbReference>
<dbReference type="Gene3D" id="3.20.20.190">
    <property type="entry name" value="Phosphatidylinositol (PI) phosphodiesterase"/>
    <property type="match status" value="3"/>
</dbReference>
<dbReference type="PROSITE" id="PS50007">
    <property type="entry name" value="PIPLC_X_DOMAIN"/>
    <property type="match status" value="2"/>
</dbReference>
<dbReference type="Gramene" id="AUR62020142-RA">
    <property type="protein sequence ID" value="AUR62020142-RA:cds"/>
    <property type="gene ID" value="AUR62020142"/>
</dbReference>
<dbReference type="InterPro" id="IPR000909">
    <property type="entry name" value="PLipase_C_PInositol-sp_X_dom"/>
</dbReference>
<comment type="subcellular location">
    <subcellularLocation>
        <location evidence="3">Cell membrane</location>
        <topology evidence="3">Peripheral membrane protein</topology>
    </subcellularLocation>
</comment>